<evidence type="ECO:0000313" key="5">
    <source>
        <dbReference type="Proteomes" id="UP000886819"/>
    </source>
</evidence>
<dbReference type="Pfam" id="PF00480">
    <property type="entry name" value="ROK"/>
    <property type="match status" value="1"/>
</dbReference>
<dbReference type="SUPFAM" id="SSF46785">
    <property type="entry name" value="Winged helix' DNA-binding domain"/>
    <property type="match status" value="1"/>
</dbReference>
<comment type="caution">
    <text evidence="4">The sequence shown here is derived from an EMBL/GenBank/DDBJ whole genome shotgun (WGS) entry which is preliminary data.</text>
</comment>
<dbReference type="AlphaFoldDB" id="A0A9D0YWB3"/>
<organism evidence="4 5">
    <name type="scientific">Candidatus Avichristensenella intestinipullorum</name>
    <dbReference type="NCBI Taxonomy" id="2840693"/>
    <lineage>
        <taxon>Bacteria</taxon>
        <taxon>Bacillati</taxon>
        <taxon>Bacillota</taxon>
        <taxon>Clostridia</taxon>
        <taxon>Candidatus Avichristensenella</taxon>
    </lineage>
</organism>
<dbReference type="InterPro" id="IPR036390">
    <property type="entry name" value="WH_DNA-bd_sf"/>
</dbReference>
<dbReference type="Gene3D" id="1.10.10.10">
    <property type="entry name" value="Winged helix-like DNA-binding domain superfamily/Winged helix DNA-binding domain"/>
    <property type="match status" value="1"/>
</dbReference>
<gene>
    <name evidence="4" type="ORF">IAA66_07500</name>
</gene>
<accession>A0A9D0YWB3</accession>
<dbReference type="InterPro" id="IPR000600">
    <property type="entry name" value="ROK"/>
</dbReference>
<sequence length="383" mass="41644">MKPYLATDLKMMNRQNVYRLLEQKNELSRAEISRITNISMPTVMKIVAHFLETGIVTEAGDGVTAMGRKPQMLRFEPSAYYSVGVEYEGDYLRAGMVDLRGGIALVLQERVMGRFREVMTHQLLSLVEKVIAQSGVERSRIAGVGMGVPAIVDVEKVTVSAAPAVGILEDIDCKPILAGLSERLKLPMYLENDTNAAALGEYATGLHDAGTDLLYVSLGTGLGAGLIVQGRLCRGRQNFGGEIGFMVFDRDFETDPARRGWLENRVSLQTLCGKYPFFARLAEGKACAQEGEETLRALTDEVGGYLALAIANINCLLDLDTVVLGGYTARLLGERLTDAVNRYLARLSSCHLVCKPQLCTEPSIAGAALLATEQKLQALFSDG</sequence>
<keyword evidence="3" id="KW-0119">Carbohydrate metabolism</keyword>
<evidence type="ECO:0000256" key="1">
    <source>
        <dbReference type="ARBA" id="ARBA00002486"/>
    </source>
</evidence>
<keyword evidence="3" id="KW-0859">Xylose metabolism</keyword>
<evidence type="ECO:0000313" key="4">
    <source>
        <dbReference type="EMBL" id="HIQ63416.1"/>
    </source>
</evidence>
<name>A0A9D0YWB3_9FIRM</name>
<dbReference type="InterPro" id="IPR043129">
    <property type="entry name" value="ATPase_NBD"/>
</dbReference>
<evidence type="ECO:0000256" key="2">
    <source>
        <dbReference type="ARBA" id="ARBA00006479"/>
    </source>
</evidence>
<dbReference type="GO" id="GO:0042732">
    <property type="term" value="P:D-xylose metabolic process"/>
    <property type="evidence" value="ECO:0007669"/>
    <property type="project" value="UniProtKB-KW"/>
</dbReference>
<reference evidence="4" key="1">
    <citation type="submission" date="2020-10" db="EMBL/GenBank/DDBJ databases">
        <authorList>
            <person name="Gilroy R."/>
        </authorList>
    </citation>
    <scope>NUCLEOTIDE SEQUENCE</scope>
    <source>
        <strain evidence="4">ChiHile30-977</strain>
    </source>
</reference>
<dbReference type="InterPro" id="IPR036388">
    <property type="entry name" value="WH-like_DNA-bd_sf"/>
</dbReference>
<dbReference type="EMBL" id="DVFI01000102">
    <property type="protein sequence ID" value="HIQ63416.1"/>
    <property type="molecule type" value="Genomic_DNA"/>
</dbReference>
<comment type="similarity">
    <text evidence="2">Belongs to the ROK (NagC/XylR) family.</text>
</comment>
<dbReference type="PANTHER" id="PTHR18964:SF149">
    <property type="entry name" value="BIFUNCTIONAL UDP-N-ACETYLGLUCOSAMINE 2-EPIMERASE_N-ACETYLMANNOSAMINE KINASE"/>
    <property type="match status" value="1"/>
</dbReference>
<proteinExistence type="inferred from homology"/>
<reference evidence="4" key="2">
    <citation type="journal article" date="2021" name="PeerJ">
        <title>Extensive microbial diversity within the chicken gut microbiome revealed by metagenomics and culture.</title>
        <authorList>
            <person name="Gilroy R."/>
            <person name="Ravi A."/>
            <person name="Getino M."/>
            <person name="Pursley I."/>
            <person name="Horton D.L."/>
            <person name="Alikhan N.F."/>
            <person name="Baker D."/>
            <person name="Gharbi K."/>
            <person name="Hall N."/>
            <person name="Watson M."/>
            <person name="Adriaenssens E.M."/>
            <person name="Foster-Nyarko E."/>
            <person name="Jarju S."/>
            <person name="Secka A."/>
            <person name="Antonio M."/>
            <person name="Oren A."/>
            <person name="Chaudhuri R.R."/>
            <person name="La Ragione R."/>
            <person name="Hildebrand F."/>
            <person name="Pallen M.J."/>
        </authorList>
    </citation>
    <scope>NUCLEOTIDE SEQUENCE</scope>
    <source>
        <strain evidence="4">ChiHile30-977</strain>
    </source>
</reference>
<protein>
    <submittedName>
        <fullName evidence="4">ROK family protein</fullName>
    </submittedName>
</protein>
<dbReference type="SUPFAM" id="SSF53067">
    <property type="entry name" value="Actin-like ATPase domain"/>
    <property type="match status" value="1"/>
</dbReference>
<evidence type="ECO:0000256" key="3">
    <source>
        <dbReference type="ARBA" id="ARBA00022629"/>
    </source>
</evidence>
<dbReference type="Gene3D" id="3.30.420.40">
    <property type="match status" value="2"/>
</dbReference>
<comment type="function">
    <text evidence="1">Transcriptional repressor of xylose-utilizing enzymes.</text>
</comment>
<dbReference type="Proteomes" id="UP000886819">
    <property type="component" value="Unassembled WGS sequence"/>
</dbReference>
<dbReference type="PANTHER" id="PTHR18964">
    <property type="entry name" value="ROK (REPRESSOR, ORF, KINASE) FAMILY"/>
    <property type="match status" value="1"/>
</dbReference>